<gene>
    <name evidence="15" type="primary">pssA</name>
    <name evidence="15" type="ORF">GCM10011410_12530</name>
</gene>
<keyword evidence="4 11" id="KW-0808">Transferase</keyword>
<dbReference type="Pfam" id="PF08009">
    <property type="entry name" value="CDP-OH_P_tran_2"/>
    <property type="match status" value="1"/>
</dbReference>
<evidence type="ECO:0000256" key="2">
    <source>
        <dbReference type="ARBA" id="ARBA00010441"/>
    </source>
</evidence>
<dbReference type="InterPro" id="IPR000462">
    <property type="entry name" value="CDP-OH_P_trans"/>
</dbReference>
<accession>A0A916U714</accession>
<dbReference type="InterPro" id="IPR048254">
    <property type="entry name" value="CDP_ALCOHOL_P_TRANSF_CS"/>
</dbReference>
<feature type="transmembrane region" description="Helical" evidence="13">
    <location>
        <begin position="54"/>
        <end position="72"/>
    </location>
</feature>
<evidence type="ECO:0000256" key="8">
    <source>
        <dbReference type="ARBA" id="ARBA00023136"/>
    </source>
</evidence>
<keyword evidence="8 13" id="KW-0472">Membrane</keyword>
<feature type="transmembrane region" description="Helical" evidence="13">
    <location>
        <begin position="178"/>
        <end position="199"/>
    </location>
</feature>
<dbReference type="InterPro" id="IPR043130">
    <property type="entry name" value="CDP-OH_PTrfase_TM_dom"/>
</dbReference>
<evidence type="ECO:0000256" key="13">
    <source>
        <dbReference type="SAM" id="Phobius"/>
    </source>
</evidence>
<keyword evidence="7" id="KW-0443">Lipid metabolism</keyword>
<evidence type="ECO:0000256" key="1">
    <source>
        <dbReference type="ARBA" id="ARBA00004141"/>
    </source>
</evidence>
<evidence type="ECO:0000256" key="9">
    <source>
        <dbReference type="ARBA" id="ARBA00023209"/>
    </source>
</evidence>
<proteinExistence type="inferred from homology"/>
<dbReference type="InterPro" id="IPR050324">
    <property type="entry name" value="CDP-alcohol_PTase-I"/>
</dbReference>
<sequence>MTEGRNQARHNRPAVTSNEQSPPIRSAGVRLLPSAITILALCAGLSAVKFGLEGRIGLAIAAIGAAAILDGVDGRIARLLDATTKIGAELDSLCDAINFGVAPALVIYVTLLHGNNGGWIVALVYVVAIVLRLARFNVLTDDENAPAYRKDYFVGVPSPAGGLIALAPLAAWEQWGTGWWTSFPFVAAWTVGAAALIVSRVPTMAMKQVSVPPKMAALLLIVVALVAAGTITYPYVVLVALVLVYLAHIPYAIHSKRWVAARPETWDIPPGERRALRRSSAQRRSLTRLGMRRSKPKGRSSRVAGRGRSRR</sequence>
<feature type="transmembrane region" description="Helical" evidence="13">
    <location>
        <begin position="93"/>
        <end position="113"/>
    </location>
</feature>
<organism evidence="15 16">
    <name type="scientific">Hoyosella rhizosphaerae</name>
    <dbReference type="NCBI Taxonomy" id="1755582"/>
    <lineage>
        <taxon>Bacteria</taxon>
        <taxon>Bacillati</taxon>
        <taxon>Actinomycetota</taxon>
        <taxon>Actinomycetes</taxon>
        <taxon>Mycobacteriales</taxon>
        <taxon>Hoyosellaceae</taxon>
        <taxon>Hoyosella</taxon>
    </lineage>
</organism>
<evidence type="ECO:0000256" key="6">
    <source>
        <dbReference type="ARBA" id="ARBA00022989"/>
    </source>
</evidence>
<evidence type="ECO:0000313" key="16">
    <source>
        <dbReference type="Proteomes" id="UP000641514"/>
    </source>
</evidence>
<dbReference type="Pfam" id="PF01066">
    <property type="entry name" value="CDP-OH_P_transf"/>
    <property type="match status" value="1"/>
</dbReference>
<dbReference type="Gene3D" id="1.20.120.1760">
    <property type="match status" value="1"/>
</dbReference>
<dbReference type="RefSeq" id="WP_188671625.1">
    <property type="nucleotide sequence ID" value="NZ_BMJH01000001.1"/>
</dbReference>
<dbReference type="InterPro" id="IPR012616">
    <property type="entry name" value="CDP-OH_P_trans_C"/>
</dbReference>
<comment type="caution">
    <text evidence="15">The sequence shown here is derived from an EMBL/GenBank/DDBJ whole genome shotgun (WGS) entry which is preliminary data.</text>
</comment>
<keyword evidence="6 13" id="KW-1133">Transmembrane helix</keyword>
<feature type="compositionally biased region" description="Polar residues" evidence="12">
    <location>
        <begin position="14"/>
        <end position="23"/>
    </location>
</feature>
<evidence type="ECO:0000256" key="12">
    <source>
        <dbReference type="SAM" id="MobiDB-lite"/>
    </source>
</evidence>
<evidence type="ECO:0000256" key="4">
    <source>
        <dbReference type="ARBA" id="ARBA00022679"/>
    </source>
</evidence>
<dbReference type="GO" id="GO:0016020">
    <property type="term" value="C:membrane"/>
    <property type="evidence" value="ECO:0007669"/>
    <property type="project" value="UniProtKB-SubCell"/>
</dbReference>
<evidence type="ECO:0000256" key="3">
    <source>
        <dbReference type="ARBA" id="ARBA00022516"/>
    </source>
</evidence>
<evidence type="ECO:0000259" key="14">
    <source>
        <dbReference type="Pfam" id="PF08009"/>
    </source>
</evidence>
<dbReference type="AlphaFoldDB" id="A0A916U714"/>
<feature type="region of interest" description="Disordered" evidence="12">
    <location>
        <begin position="274"/>
        <end position="311"/>
    </location>
</feature>
<protein>
    <submittedName>
        <fullName evidence="15">CDP-diacylglycerol--serine O-phosphatidyltransferase</fullName>
    </submittedName>
</protein>
<reference evidence="15" key="1">
    <citation type="journal article" date="2014" name="Int. J. Syst. Evol. Microbiol.">
        <title>Complete genome sequence of Corynebacterium casei LMG S-19264T (=DSM 44701T), isolated from a smear-ripened cheese.</title>
        <authorList>
            <consortium name="US DOE Joint Genome Institute (JGI-PGF)"/>
            <person name="Walter F."/>
            <person name="Albersmeier A."/>
            <person name="Kalinowski J."/>
            <person name="Ruckert C."/>
        </authorList>
    </citation>
    <scope>NUCLEOTIDE SEQUENCE</scope>
    <source>
        <strain evidence="15">CGMCC 1.15478</strain>
    </source>
</reference>
<comment type="subcellular location">
    <subcellularLocation>
        <location evidence="1">Membrane</location>
        <topology evidence="1">Multi-pass membrane protein</topology>
    </subcellularLocation>
</comment>
<dbReference type="PROSITE" id="PS00379">
    <property type="entry name" value="CDP_ALCOHOL_P_TRANSF"/>
    <property type="match status" value="1"/>
</dbReference>
<dbReference type="GO" id="GO:0008654">
    <property type="term" value="P:phospholipid biosynthetic process"/>
    <property type="evidence" value="ECO:0007669"/>
    <property type="project" value="UniProtKB-KW"/>
</dbReference>
<evidence type="ECO:0000256" key="5">
    <source>
        <dbReference type="ARBA" id="ARBA00022692"/>
    </source>
</evidence>
<evidence type="ECO:0000256" key="7">
    <source>
        <dbReference type="ARBA" id="ARBA00023098"/>
    </source>
</evidence>
<keyword evidence="16" id="KW-1185">Reference proteome</keyword>
<keyword evidence="9" id="KW-0594">Phospholipid biosynthesis</keyword>
<dbReference type="GO" id="GO:0016780">
    <property type="term" value="F:phosphotransferase activity, for other substituted phosphate groups"/>
    <property type="evidence" value="ECO:0007669"/>
    <property type="project" value="InterPro"/>
</dbReference>
<keyword evidence="3" id="KW-0444">Lipid biosynthesis</keyword>
<dbReference type="PANTHER" id="PTHR14269:SF61">
    <property type="entry name" value="CDP-DIACYLGLYCEROL--SERINE O-PHOSPHATIDYLTRANSFERASE"/>
    <property type="match status" value="1"/>
</dbReference>
<feature type="transmembrane region" description="Helical" evidence="13">
    <location>
        <begin position="119"/>
        <end position="140"/>
    </location>
</feature>
<reference evidence="15" key="2">
    <citation type="submission" date="2020-09" db="EMBL/GenBank/DDBJ databases">
        <authorList>
            <person name="Sun Q."/>
            <person name="Zhou Y."/>
        </authorList>
    </citation>
    <scope>NUCLEOTIDE SEQUENCE</scope>
    <source>
        <strain evidence="15">CGMCC 1.15478</strain>
    </source>
</reference>
<feature type="compositionally biased region" description="Basic residues" evidence="12">
    <location>
        <begin position="290"/>
        <end position="311"/>
    </location>
</feature>
<keyword evidence="5 13" id="KW-0812">Transmembrane</keyword>
<dbReference type="PANTHER" id="PTHR14269">
    <property type="entry name" value="CDP-DIACYLGLYCEROL--GLYCEROL-3-PHOSPHATE 3-PHOSPHATIDYLTRANSFERASE-RELATED"/>
    <property type="match status" value="1"/>
</dbReference>
<evidence type="ECO:0000256" key="11">
    <source>
        <dbReference type="RuleBase" id="RU003750"/>
    </source>
</evidence>
<evidence type="ECO:0000313" key="15">
    <source>
        <dbReference type="EMBL" id="GGC61550.1"/>
    </source>
</evidence>
<feature type="domain" description="CDP-alcohol phosphatidyltransferase C-terminal" evidence="14">
    <location>
        <begin position="216"/>
        <end position="250"/>
    </location>
</feature>
<evidence type="ECO:0000256" key="10">
    <source>
        <dbReference type="ARBA" id="ARBA00023264"/>
    </source>
</evidence>
<dbReference type="EMBL" id="BMJH01000001">
    <property type="protein sequence ID" value="GGC61550.1"/>
    <property type="molecule type" value="Genomic_DNA"/>
</dbReference>
<name>A0A916U714_9ACTN</name>
<feature type="transmembrane region" description="Helical" evidence="13">
    <location>
        <begin position="152"/>
        <end position="172"/>
    </location>
</feature>
<comment type="similarity">
    <text evidence="2 11">Belongs to the CDP-alcohol phosphatidyltransferase class-I family.</text>
</comment>
<feature type="region of interest" description="Disordered" evidence="12">
    <location>
        <begin position="1"/>
        <end position="23"/>
    </location>
</feature>
<dbReference type="Proteomes" id="UP000641514">
    <property type="component" value="Unassembled WGS sequence"/>
</dbReference>
<feature type="transmembrane region" description="Helical" evidence="13">
    <location>
        <begin position="31"/>
        <end position="48"/>
    </location>
</feature>
<feature type="transmembrane region" description="Helical" evidence="13">
    <location>
        <begin position="211"/>
        <end position="229"/>
    </location>
</feature>
<keyword evidence="10" id="KW-1208">Phospholipid metabolism</keyword>